<keyword evidence="2" id="KW-1185">Reference proteome</keyword>
<dbReference type="Proteomes" id="UP000322699">
    <property type="component" value="Unassembled WGS sequence"/>
</dbReference>
<organism evidence="1 2">
    <name type="scientific">Rubripirellula obstinata</name>
    <dbReference type="NCBI Taxonomy" id="406547"/>
    <lineage>
        <taxon>Bacteria</taxon>
        <taxon>Pseudomonadati</taxon>
        <taxon>Planctomycetota</taxon>
        <taxon>Planctomycetia</taxon>
        <taxon>Pirellulales</taxon>
        <taxon>Pirellulaceae</taxon>
        <taxon>Rubripirellula</taxon>
    </lineage>
</organism>
<sequence length="61" mass="6791">MQIRGFVGRMEPQRHPARLICDRIAGCRLGSTEPTCYNPPAIIKYTTEWSADGTRSSLPAI</sequence>
<dbReference type="AlphaFoldDB" id="A0A5B1CLD9"/>
<dbReference type="EMBL" id="VRLW01000001">
    <property type="protein sequence ID" value="KAA1260144.1"/>
    <property type="molecule type" value="Genomic_DNA"/>
</dbReference>
<protein>
    <submittedName>
        <fullName evidence="1">Uncharacterized protein</fullName>
    </submittedName>
</protein>
<evidence type="ECO:0000313" key="2">
    <source>
        <dbReference type="Proteomes" id="UP000322699"/>
    </source>
</evidence>
<reference evidence="1 2" key="1">
    <citation type="submission" date="2019-08" db="EMBL/GenBank/DDBJ databases">
        <title>Deep-cultivation of Planctomycetes and their phenomic and genomic characterization uncovers novel biology.</title>
        <authorList>
            <person name="Wiegand S."/>
            <person name="Jogler M."/>
            <person name="Boedeker C."/>
            <person name="Pinto D."/>
            <person name="Vollmers J."/>
            <person name="Rivas-Marin E."/>
            <person name="Kohn T."/>
            <person name="Peeters S.H."/>
            <person name="Heuer A."/>
            <person name="Rast P."/>
            <person name="Oberbeckmann S."/>
            <person name="Bunk B."/>
            <person name="Jeske O."/>
            <person name="Meyerdierks A."/>
            <person name="Storesund J.E."/>
            <person name="Kallscheuer N."/>
            <person name="Luecker S."/>
            <person name="Lage O.M."/>
            <person name="Pohl T."/>
            <person name="Merkel B.J."/>
            <person name="Hornburger P."/>
            <person name="Mueller R.-W."/>
            <person name="Bruemmer F."/>
            <person name="Labrenz M."/>
            <person name="Spormann A.M."/>
            <person name="Op Den Camp H."/>
            <person name="Overmann J."/>
            <person name="Amann R."/>
            <person name="Jetten M.S.M."/>
            <person name="Mascher T."/>
            <person name="Medema M.H."/>
            <person name="Devos D.P."/>
            <person name="Kaster A.-K."/>
            <person name="Ovreas L."/>
            <person name="Rohde M."/>
            <person name="Galperin M.Y."/>
            <person name="Jogler C."/>
        </authorList>
    </citation>
    <scope>NUCLEOTIDE SEQUENCE [LARGE SCALE GENOMIC DNA]</scope>
    <source>
        <strain evidence="1 2">LF1</strain>
    </source>
</reference>
<name>A0A5B1CLD9_9BACT</name>
<accession>A0A5B1CLD9</accession>
<evidence type="ECO:0000313" key="1">
    <source>
        <dbReference type="EMBL" id="KAA1260144.1"/>
    </source>
</evidence>
<gene>
    <name evidence="1" type="ORF">LF1_26830</name>
</gene>
<comment type="caution">
    <text evidence="1">The sequence shown here is derived from an EMBL/GenBank/DDBJ whole genome shotgun (WGS) entry which is preliminary data.</text>
</comment>
<proteinExistence type="predicted"/>